<dbReference type="PANTHER" id="PTHR31157">
    <property type="entry name" value="SCP DOMAIN-CONTAINING PROTEIN"/>
    <property type="match status" value="1"/>
</dbReference>
<keyword evidence="5" id="KW-1185">Reference proteome</keyword>
<proteinExistence type="predicted"/>
<evidence type="ECO:0000313" key="5">
    <source>
        <dbReference type="Proteomes" id="UP000186112"/>
    </source>
</evidence>
<organism evidence="4 5">
    <name type="scientific">Tissierella creatinophila DSM 6911</name>
    <dbReference type="NCBI Taxonomy" id="1123403"/>
    <lineage>
        <taxon>Bacteria</taxon>
        <taxon>Bacillati</taxon>
        <taxon>Bacillota</taxon>
        <taxon>Tissierellia</taxon>
        <taxon>Tissierellales</taxon>
        <taxon>Tissierellaceae</taxon>
        <taxon>Tissierella</taxon>
    </lineage>
</organism>
<evidence type="ECO:0000256" key="2">
    <source>
        <dbReference type="SAM" id="SignalP"/>
    </source>
</evidence>
<feature type="signal peptide" evidence="2">
    <location>
        <begin position="1"/>
        <end position="24"/>
    </location>
</feature>
<feature type="compositionally biased region" description="Basic and acidic residues" evidence="1">
    <location>
        <begin position="94"/>
        <end position="110"/>
    </location>
</feature>
<dbReference type="Proteomes" id="UP000186112">
    <property type="component" value="Unassembled WGS sequence"/>
</dbReference>
<feature type="compositionally biased region" description="Pro residues" evidence="1">
    <location>
        <begin position="84"/>
        <end position="93"/>
    </location>
</feature>
<name>A0A1U7M6X0_TISCR</name>
<dbReference type="PANTHER" id="PTHR31157:SF1">
    <property type="entry name" value="SCP DOMAIN-CONTAINING PROTEIN"/>
    <property type="match status" value="1"/>
</dbReference>
<feature type="chain" id="PRO_5012979250" evidence="2">
    <location>
        <begin position="25"/>
        <end position="246"/>
    </location>
</feature>
<evidence type="ECO:0000259" key="3">
    <source>
        <dbReference type="Pfam" id="PF00188"/>
    </source>
</evidence>
<dbReference type="Gene3D" id="3.40.33.10">
    <property type="entry name" value="CAP"/>
    <property type="match status" value="1"/>
</dbReference>
<evidence type="ECO:0000256" key="1">
    <source>
        <dbReference type="SAM" id="MobiDB-lite"/>
    </source>
</evidence>
<comment type="caution">
    <text evidence="4">The sequence shown here is derived from an EMBL/GenBank/DDBJ whole genome shotgun (WGS) entry which is preliminary data.</text>
</comment>
<keyword evidence="2" id="KW-0732">Signal</keyword>
<accession>A0A1U7M6X0</accession>
<dbReference type="AlphaFoldDB" id="A0A1U7M6X0"/>
<dbReference type="EMBL" id="LTDM01000012">
    <property type="protein sequence ID" value="OLS03026.1"/>
    <property type="molecule type" value="Genomic_DNA"/>
</dbReference>
<sequence length="246" mass="27545">MLKRFKVLFLSLGIIMLGSNVASASNYNYNKFTNYKVDSNFYDTYTNRDYNYSWNVNIWNKPGTIVKPNVPSVPVKPKPEMPKPEVPSVPEIPKPVEPKPEVPSKPETPKPEVPSTETGLSQMEAEVVRLVNIERQKNSLSAFTPSNKLSNVARLKSQDMAEGNYFSHQSPKYGSPFDMMKSFGISYKTAGENIAKGYNSAESVVKGWMNSQGHRENILNSSFNTIGVGSFTSSNGTIYWTQMFTN</sequence>
<dbReference type="InterPro" id="IPR014044">
    <property type="entry name" value="CAP_dom"/>
</dbReference>
<dbReference type="InterPro" id="IPR035940">
    <property type="entry name" value="CAP_sf"/>
</dbReference>
<dbReference type="CDD" id="cd05379">
    <property type="entry name" value="CAP_bacterial"/>
    <property type="match status" value="1"/>
</dbReference>
<dbReference type="InterPro" id="IPR014258">
    <property type="entry name" value="CAP_domain_YkwD-like"/>
</dbReference>
<gene>
    <name evidence="4" type="ORF">TICRE_09950</name>
</gene>
<dbReference type="SUPFAM" id="SSF55797">
    <property type="entry name" value="PR-1-like"/>
    <property type="match status" value="1"/>
</dbReference>
<dbReference type="NCBIfam" id="TIGR02909">
    <property type="entry name" value="spore_YkwD"/>
    <property type="match status" value="1"/>
</dbReference>
<feature type="region of interest" description="Disordered" evidence="1">
    <location>
        <begin position="74"/>
        <end position="119"/>
    </location>
</feature>
<reference evidence="4 5" key="1">
    <citation type="submission" date="2016-02" db="EMBL/GenBank/DDBJ databases">
        <title>Genome sequence of Tissierella creatinophila DSM 6911.</title>
        <authorList>
            <person name="Poehlein A."/>
            <person name="Daniel R."/>
        </authorList>
    </citation>
    <scope>NUCLEOTIDE SEQUENCE [LARGE SCALE GENOMIC DNA]</scope>
    <source>
        <strain evidence="4 5">DSM 6911</strain>
    </source>
</reference>
<dbReference type="Pfam" id="PF00188">
    <property type="entry name" value="CAP"/>
    <property type="match status" value="1"/>
</dbReference>
<dbReference type="RefSeq" id="WP_075725782.1">
    <property type="nucleotide sequence ID" value="NZ_LTDM01000012.1"/>
</dbReference>
<protein>
    <submittedName>
        <fullName evidence="4">Cysteine-rich secretory protein family protein</fullName>
    </submittedName>
</protein>
<evidence type="ECO:0000313" key="4">
    <source>
        <dbReference type="EMBL" id="OLS03026.1"/>
    </source>
</evidence>
<feature type="domain" description="SCP" evidence="3">
    <location>
        <begin position="128"/>
        <end position="244"/>
    </location>
</feature>